<dbReference type="InterPro" id="IPR009081">
    <property type="entry name" value="PP-bd_ACP"/>
</dbReference>
<reference evidence="14" key="1">
    <citation type="journal article" date="2014" name="Int. J. Syst. Evol. Microbiol.">
        <title>Complete genome sequence of Corynebacterium casei LMG S-19264T (=DSM 44701T), isolated from a smear-ripened cheese.</title>
        <authorList>
            <consortium name="US DOE Joint Genome Institute (JGI-PGF)"/>
            <person name="Walter F."/>
            <person name="Albersmeier A."/>
            <person name="Kalinowski J."/>
            <person name="Ruckert C."/>
        </authorList>
    </citation>
    <scope>NUCLEOTIDE SEQUENCE</scope>
    <source>
        <strain evidence="14">CGMCC 1.12919</strain>
    </source>
</reference>
<name>A0A916XFA1_9HYPH</name>
<dbReference type="GO" id="GO:0016020">
    <property type="term" value="C:membrane"/>
    <property type="evidence" value="ECO:0007669"/>
    <property type="project" value="GOC"/>
</dbReference>
<dbReference type="Proteomes" id="UP000637002">
    <property type="component" value="Unassembled WGS sequence"/>
</dbReference>
<keyword evidence="6 9" id="KW-0443">Lipid metabolism</keyword>
<dbReference type="PANTHER" id="PTHR20863">
    <property type="entry name" value="ACYL CARRIER PROTEIN"/>
    <property type="match status" value="1"/>
</dbReference>
<dbReference type="NCBIfam" id="NF002148">
    <property type="entry name" value="PRK00982.1-2"/>
    <property type="match status" value="1"/>
</dbReference>
<reference evidence="14" key="2">
    <citation type="submission" date="2020-09" db="EMBL/GenBank/DDBJ databases">
        <authorList>
            <person name="Sun Q."/>
            <person name="Zhou Y."/>
        </authorList>
    </citation>
    <scope>NUCLEOTIDE SEQUENCE</scope>
    <source>
        <strain evidence="14">CGMCC 1.12919</strain>
    </source>
</reference>
<evidence type="ECO:0000256" key="2">
    <source>
        <dbReference type="ARBA" id="ARBA00022450"/>
    </source>
</evidence>
<evidence type="ECO:0000256" key="12">
    <source>
        <dbReference type="SAM" id="MobiDB-lite"/>
    </source>
</evidence>
<dbReference type="PROSITE" id="PS50075">
    <property type="entry name" value="CARRIER"/>
    <property type="match status" value="1"/>
</dbReference>
<evidence type="ECO:0000313" key="15">
    <source>
        <dbReference type="Proteomes" id="UP000637002"/>
    </source>
</evidence>
<evidence type="ECO:0000256" key="11">
    <source>
        <dbReference type="RuleBase" id="RU003545"/>
    </source>
</evidence>
<dbReference type="Gene3D" id="1.10.1200.10">
    <property type="entry name" value="ACP-like"/>
    <property type="match status" value="1"/>
</dbReference>
<keyword evidence="15" id="KW-1185">Reference proteome</keyword>
<keyword evidence="2 9" id="KW-0596">Phosphopantetheine</keyword>
<feature type="domain" description="Carrier" evidence="13">
    <location>
        <begin position="74"/>
        <end position="149"/>
    </location>
</feature>
<dbReference type="EMBL" id="BMGG01000005">
    <property type="protein sequence ID" value="GGC69065.1"/>
    <property type="molecule type" value="Genomic_DNA"/>
</dbReference>
<dbReference type="NCBIfam" id="NF002151">
    <property type="entry name" value="PRK00982.1-5"/>
    <property type="match status" value="1"/>
</dbReference>
<keyword evidence="4 9" id="KW-0597">Phosphoprotein</keyword>
<comment type="PTM">
    <text evidence="11">4'-phosphopantetheine is transferred from CoA to a specific serine of apo-ACP by acpS.</text>
</comment>
<dbReference type="HAMAP" id="MF_01217">
    <property type="entry name" value="Acyl_carrier"/>
    <property type="match status" value="1"/>
</dbReference>
<evidence type="ECO:0000313" key="14">
    <source>
        <dbReference type="EMBL" id="GGC69065.1"/>
    </source>
</evidence>
<dbReference type="InterPro" id="IPR006162">
    <property type="entry name" value="Ppantetheine_attach_site"/>
</dbReference>
<dbReference type="GO" id="GO:0009245">
    <property type="term" value="P:lipid A biosynthetic process"/>
    <property type="evidence" value="ECO:0007669"/>
    <property type="project" value="TreeGrafter"/>
</dbReference>
<comment type="pathway">
    <text evidence="9 11">Lipid metabolism; fatty acid biosynthesis.</text>
</comment>
<evidence type="ECO:0000256" key="8">
    <source>
        <dbReference type="ARBA" id="ARBA00024328"/>
    </source>
</evidence>
<evidence type="ECO:0000256" key="6">
    <source>
        <dbReference type="ARBA" id="ARBA00023098"/>
    </source>
</evidence>
<accession>A0A916XFA1</accession>
<evidence type="ECO:0000256" key="4">
    <source>
        <dbReference type="ARBA" id="ARBA00022553"/>
    </source>
</evidence>
<dbReference type="NCBIfam" id="NF002149">
    <property type="entry name" value="PRK00982.1-3"/>
    <property type="match status" value="1"/>
</dbReference>
<evidence type="ECO:0000256" key="5">
    <source>
        <dbReference type="ARBA" id="ARBA00022832"/>
    </source>
</evidence>
<dbReference type="InterPro" id="IPR003231">
    <property type="entry name" value="ACP"/>
</dbReference>
<feature type="region of interest" description="Disordered" evidence="12">
    <location>
        <begin position="42"/>
        <end position="71"/>
    </location>
</feature>
<keyword evidence="5 9" id="KW-0276">Fatty acid metabolism</keyword>
<comment type="function">
    <text evidence="1 9 11">Carrier of the growing fatty acid chain in fatty acid biosynthesis.</text>
</comment>
<dbReference type="PROSITE" id="PS00012">
    <property type="entry name" value="PHOSPHOPANTETHEINE"/>
    <property type="match status" value="1"/>
</dbReference>
<comment type="pathway">
    <text evidence="8">Glycolipid biosynthesis; KDO(2)-lipid A biosynthesis.</text>
</comment>
<dbReference type="FunFam" id="1.10.1200.10:FF:000001">
    <property type="entry name" value="Acyl carrier protein"/>
    <property type="match status" value="1"/>
</dbReference>
<dbReference type="NCBIfam" id="TIGR00517">
    <property type="entry name" value="acyl_carrier"/>
    <property type="match status" value="1"/>
</dbReference>
<comment type="subcellular location">
    <subcellularLocation>
        <location evidence="9">Cytoplasm</location>
    </subcellularLocation>
</comment>
<dbReference type="InterPro" id="IPR036736">
    <property type="entry name" value="ACP-like_sf"/>
</dbReference>
<dbReference type="SUPFAM" id="SSF47336">
    <property type="entry name" value="ACP-like"/>
    <property type="match status" value="1"/>
</dbReference>
<evidence type="ECO:0000256" key="7">
    <source>
        <dbReference type="ARBA" id="ARBA00023160"/>
    </source>
</evidence>
<dbReference type="GO" id="GO:0000036">
    <property type="term" value="F:acyl carrier activity"/>
    <property type="evidence" value="ECO:0007669"/>
    <property type="project" value="UniProtKB-UniRule"/>
</dbReference>
<dbReference type="GO" id="GO:0005829">
    <property type="term" value="C:cytosol"/>
    <property type="evidence" value="ECO:0007669"/>
    <property type="project" value="TreeGrafter"/>
</dbReference>
<protein>
    <recommendedName>
        <fullName evidence="9 10">Acyl carrier protein</fullName>
        <shortName evidence="9">ACP</shortName>
    </recommendedName>
</protein>
<keyword evidence="7 9" id="KW-0275">Fatty acid biosynthesis</keyword>
<dbReference type="PANTHER" id="PTHR20863:SF76">
    <property type="entry name" value="CARRIER DOMAIN-CONTAINING PROTEIN"/>
    <property type="match status" value="1"/>
</dbReference>
<keyword evidence="9" id="KW-0963">Cytoplasm</keyword>
<feature type="modified residue" description="O-(pantetheine 4'-phosphoryl)serine" evidence="9">
    <location>
        <position position="109"/>
    </location>
</feature>
<organism evidence="14 15">
    <name type="scientific">Chelatococcus reniformis</name>
    <dbReference type="NCBI Taxonomy" id="1494448"/>
    <lineage>
        <taxon>Bacteria</taxon>
        <taxon>Pseudomonadati</taxon>
        <taxon>Pseudomonadota</taxon>
        <taxon>Alphaproteobacteria</taxon>
        <taxon>Hyphomicrobiales</taxon>
        <taxon>Chelatococcaceae</taxon>
        <taxon>Chelatococcus</taxon>
    </lineage>
</organism>
<proteinExistence type="inferred from homology"/>
<evidence type="ECO:0000256" key="1">
    <source>
        <dbReference type="ARBA" id="ARBA00003180"/>
    </source>
</evidence>
<evidence type="ECO:0000259" key="13">
    <source>
        <dbReference type="PROSITE" id="PS50075"/>
    </source>
</evidence>
<dbReference type="NCBIfam" id="NF002150">
    <property type="entry name" value="PRK00982.1-4"/>
    <property type="match status" value="1"/>
</dbReference>
<comment type="similarity">
    <text evidence="9">Belongs to the acyl carrier protein (ACP) family.</text>
</comment>
<dbReference type="GO" id="GO:0000035">
    <property type="term" value="F:acyl binding"/>
    <property type="evidence" value="ECO:0007669"/>
    <property type="project" value="TreeGrafter"/>
</dbReference>
<sequence length="150" mass="16202">MPCAPRQREIGVLTGAKFRVRHLTAPPKTGLHVATVEGLGGVIDPEHQPGEPAKPLDNGRPHAIETMNEDPTMSDIAERVKKIVVEHLGVDAEKVTENANFIDDLGADSLDTVELVMAFEEEFNVEIPDDAAETIVTVGDAIKFLEKNAA</sequence>
<evidence type="ECO:0000256" key="10">
    <source>
        <dbReference type="NCBIfam" id="TIGR00517"/>
    </source>
</evidence>
<keyword evidence="3 9" id="KW-0444">Lipid biosynthesis</keyword>
<evidence type="ECO:0000256" key="3">
    <source>
        <dbReference type="ARBA" id="ARBA00022516"/>
    </source>
</evidence>
<comment type="PTM">
    <text evidence="9">4'-phosphopantetheine is transferred from CoA to a specific serine of apo-ACP by AcpS. This modification is essential for activity because fatty acids are bound in thioester linkage to the sulfhydryl of the prosthetic group.</text>
</comment>
<dbReference type="AlphaFoldDB" id="A0A916XFA1"/>
<evidence type="ECO:0000256" key="9">
    <source>
        <dbReference type="HAMAP-Rule" id="MF_01217"/>
    </source>
</evidence>
<gene>
    <name evidence="9" type="primary">acpP</name>
    <name evidence="14" type="ORF">GCM10010994_29480</name>
</gene>
<comment type="caution">
    <text evidence="14">The sequence shown here is derived from an EMBL/GenBank/DDBJ whole genome shotgun (WGS) entry which is preliminary data.</text>
</comment>
<dbReference type="Pfam" id="PF00550">
    <property type="entry name" value="PP-binding"/>
    <property type="match status" value="1"/>
</dbReference>